<dbReference type="EMBL" id="DF973797">
    <property type="protein sequence ID" value="GAU40263.1"/>
    <property type="molecule type" value="Genomic_DNA"/>
</dbReference>
<sequence length="64" mass="7001">MISNHAPYGAPYDLDMDGGPSSQQIPEPQLEMVMPLRFADPLSPTFIDPNAIPDTFQAFAPIPE</sequence>
<keyword evidence="3" id="KW-1185">Reference proteome</keyword>
<evidence type="ECO:0000313" key="2">
    <source>
        <dbReference type="EMBL" id="GAU40263.1"/>
    </source>
</evidence>
<accession>A0A2Z6NE81</accession>
<organism evidence="2 3">
    <name type="scientific">Trifolium subterraneum</name>
    <name type="common">Subterranean clover</name>
    <dbReference type="NCBI Taxonomy" id="3900"/>
    <lineage>
        <taxon>Eukaryota</taxon>
        <taxon>Viridiplantae</taxon>
        <taxon>Streptophyta</taxon>
        <taxon>Embryophyta</taxon>
        <taxon>Tracheophyta</taxon>
        <taxon>Spermatophyta</taxon>
        <taxon>Magnoliopsida</taxon>
        <taxon>eudicotyledons</taxon>
        <taxon>Gunneridae</taxon>
        <taxon>Pentapetalae</taxon>
        <taxon>rosids</taxon>
        <taxon>fabids</taxon>
        <taxon>Fabales</taxon>
        <taxon>Fabaceae</taxon>
        <taxon>Papilionoideae</taxon>
        <taxon>50 kb inversion clade</taxon>
        <taxon>NPAAA clade</taxon>
        <taxon>Hologalegina</taxon>
        <taxon>IRL clade</taxon>
        <taxon>Trifolieae</taxon>
        <taxon>Trifolium</taxon>
    </lineage>
</organism>
<evidence type="ECO:0000313" key="3">
    <source>
        <dbReference type="Proteomes" id="UP000242715"/>
    </source>
</evidence>
<dbReference type="AlphaFoldDB" id="A0A2Z6NE81"/>
<dbReference type="Proteomes" id="UP000242715">
    <property type="component" value="Unassembled WGS sequence"/>
</dbReference>
<protein>
    <submittedName>
        <fullName evidence="2">Uncharacterized protein</fullName>
    </submittedName>
</protein>
<evidence type="ECO:0000256" key="1">
    <source>
        <dbReference type="SAM" id="MobiDB-lite"/>
    </source>
</evidence>
<proteinExistence type="predicted"/>
<name>A0A2Z6NE81_TRISU</name>
<gene>
    <name evidence="2" type="ORF">TSUD_60530</name>
</gene>
<reference evidence="3" key="1">
    <citation type="journal article" date="2017" name="Front. Plant Sci.">
        <title>Climate Clever Clovers: New Paradigm to Reduce the Environmental Footprint of Ruminants by Breeding Low Methanogenic Forages Utilizing Haplotype Variation.</title>
        <authorList>
            <person name="Kaur P."/>
            <person name="Appels R."/>
            <person name="Bayer P.E."/>
            <person name="Keeble-Gagnere G."/>
            <person name="Wang J."/>
            <person name="Hirakawa H."/>
            <person name="Shirasawa K."/>
            <person name="Vercoe P."/>
            <person name="Stefanova K."/>
            <person name="Durmic Z."/>
            <person name="Nichols P."/>
            <person name="Revell C."/>
            <person name="Isobe S.N."/>
            <person name="Edwards D."/>
            <person name="Erskine W."/>
        </authorList>
    </citation>
    <scope>NUCLEOTIDE SEQUENCE [LARGE SCALE GENOMIC DNA]</scope>
    <source>
        <strain evidence="3">cv. Daliak</strain>
    </source>
</reference>
<feature type="region of interest" description="Disordered" evidence="1">
    <location>
        <begin position="1"/>
        <end position="26"/>
    </location>
</feature>